<dbReference type="SMART" id="SM00421">
    <property type="entry name" value="HTH_LUXR"/>
    <property type="match status" value="1"/>
</dbReference>
<dbReference type="RefSeq" id="WP_221424251.1">
    <property type="nucleotide sequence ID" value="NZ_CP081295.1"/>
</dbReference>
<dbReference type="Proteomes" id="UP000824281">
    <property type="component" value="Chromosome"/>
</dbReference>
<dbReference type="Gene3D" id="1.10.10.10">
    <property type="entry name" value="Winged helix-like DNA-binding domain superfamily/Winged helix DNA-binding domain"/>
    <property type="match status" value="1"/>
</dbReference>
<gene>
    <name evidence="2" type="ORF">K3148_07620</name>
</gene>
<name>A0ABX8ZI89_9SPHN</name>
<proteinExistence type="predicted"/>
<accession>A0ABX8ZI89</accession>
<dbReference type="InterPro" id="IPR016032">
    <property type="entry name" value="Sig_transdc_resp-reg_C-effctor"/>
</dbReference>
<evidence type="ECO:0000313" key="2">
    <source>
        <dbReference type="EMBL" id="QZD88736.1"/>
    </source>
</evidence>
<evidence type="ECO:0000313" key="3">
    <source>
        <dbReference type="Proteomes" id="UP000824281"/>
    </source>
</evidence>
<dbReference type="EMBL" id="CP081295">
    <property type="protein sequence ID" value="QZD88736.1"/>
    <property type="molecule type" value="Genomic_DNA"/>
</dbReference>
<sequence length="352" mass="39126">MGLSIELLERRCRDAATGAYAWDALLRDIGEWVGGSKGMMLGAGLLGPHRHTLDWNHDPKGLARYNSYYNRFDPRTPYARLTPLHGAQLGQKYVRNESIAKTEYFQAINLDGDVKDSVHGIIANDAEIGRRSISIQRGFKEEFFAEREAERLAVILPTLERAMKDSIRVARSVAGHMSGNGYCYMVVDRARRVIFADSSQDQYLARSGPLSSTGDLLASGNEGVDRAIEQAIETALGERPVSLHLSGVKMEFSRVPQALAWLADKDHCFLAIVAQEKQAETSARLFATAHDFSAREADILAILLAEDDLRLAADRCGLTYETVRWHLKNMQMKCGVSRRETMLAAARKGRIG</sequence>
<feature type="domain" description="HTH luxR-type" evidence="1">
    <location>
        <begin position="289"/>
        <end position="346"/>
    </location>
</feature>
<reference evidence="2 3" key="1">
    <citation type="submission" date="2021-08" db="EMBL/GenBank/DDBJ databases">
        <title>Comparative Genomics Analysis of the Genus Qipengyuania Reveals Extensive Genetic Diversity and Metabolic Versatility, Including the Description of Fifteen Novel Species.</title>
        <authorList>
            <person name="Liu Y."/>
        </authorList>
    </citation>
    <scope>NUCLEOTIDE SEQUENCE [LARGE SCALE GENOMIC DNA]</scope>
    <source>
        <strain evidence="2 3">1NDH13</strain>
    </source>
</reference>
<dbReference type="InterPro" id="IPR000792">
    <property type="entry name" value="Tscrpt_reg_LuxR_C"/>
</dbReference>
<dbReference type="SUPFAM" id="SSF46894">
    <property type="entry name" value="C-terminal effector domain of the bipartite response regulators"/>
    <property type="match status" value="1"/>
</dbReference>
<dbReference type="InterPro" id="IPR036388">
    <property type="entry name" value="WH-like_DNA-bd_sf"/>
</dbReference>
<organism evidence="2 3">
    <name type="scientific">Qipengyuania aurantiaca</name>
    <dbReference type="NCBI Taxonomy" id="2867233"/>
    <lineage>
        <taxon>Bacteria</taxon>
        <taxon>Pseudomonadati</taxon>
        <taxon>Pseudomonadota</taxon>
        <taxon>Alphaproteobacteria</taxon>
        <taxon>Sphingomonadales</taxon>
        <taxon>Erythrobacteraceae</taxon>
        <taxon>Qipengyuania</taxon>
    </lineage>
</organism>
<evidence type="ECO:0000259" key="1">
    <source>
        <dbReference type="SMART" id="SM00421"/>
    </source>
</evidence>
<keyword evidence="3" id="KW-1185">Reference proteome</keyword>
<protein>
    <submittedName>
        <fullName evidence="2">LuxR C-terminal-related transcriptional regulator</fullName>
    </submittedName>
</protein>